<keyword evidence="2" id="KW-1185">Reference proteome</keyword>
<name>A0A1J9R0F0_9PEZI</name>
<dbReference type="Proteomes" id="UP000183809">
    <property type="component" value="Unassembled WGS sequence"/>
</dbReference>
<comment type="caution">
    <text evidence="1">The sequence shown here is derived from an EMBL/GenBank/DDBJ whole genome shotgun (WGS) entry which is preliminary data.</text>
</comment>
<dbReference type="GeneID" id="31012434"/>
<proteinExistence type="predicted"/>
<organism evidence="1 2">
    <name type="scientific">Diplodia corticola</name>
    <dbReference type="NCBI Taxonomy" id="236234"/>
    <lineage>
        <taxon>Eukaryota</taxon>
        <taxon>Fungi</taxon>
        <taxon>Dikarya</taxon>
        <taxon>Ascomycota</taxon>
        <taxon>Pezizomycotina</taxon>
        <taxon>Dothideomycetes</taxon>
        <taxon>Dothideomycetes incertae sedis</taxon>
        <taxon>Botryosphaeriales</taxon>
        <taxon>Botryosphaeriaceae</taxon>
        <taxon>Diplodia</taxon>
    </lineage>
</organism>
<gene>
    <name evidence="1" type="ORF">BKCO1_2000014</name>
</gene>
<dbReference type="AlphaFoldDB" id="A0A1J9R0F0"/>
<evidence type="ECO:0000313" key="2">
    <source>
        <dbReference type="Proteomes" id="UP000183809"/>
    </source>
</evidence>
<evidence type="ECO:0000313" key="1">
    <source>
        <dbReference type="EMBL" id="OJD34846.1"/>
    </source>
</evidence>
<sequence>MQPVLQNATTSHEQDKMLVQKATKQNRSSQQAHGARPKIKLSIYILNCRPLEPMKFALEDCPTVQSLFRRVDDNLLRTLRVRHRLNLLAVLLGDPADPCPSMVMFEKDDDAAYANMLKEVGKLVEGLGAKKEEVVIPTVCHAVSPDRMTDREWRRQSHGYNTVWHLRQL</sequence>
<dbReference type="EMBL" id="MNUE01000020">
    <property type="protein sequence ID" value="OJD34846.1"/>
    <property type="molecule type" value="Genomic_DNA"/>
</dbReference>
<dbReference type="RefSeq" id="XP_020131106.1">
    <property type="nucleotide sequence ID" value="XM_020272175.1"/>
</dbReference>
<reference evidence="1 2" key="1">
    <citation type="submission" date="2016-10" db="EMBL/GenBank/DDBJ databases">
        <title>Proteomics and genomics reveal pathogen-plant mechanisms compatible with a hemibiotrophic lifestyle of Diplodia corticola.</title>
        <authorList>
            <person name="Fernandes I."/>
            <person name="De Jonge R."/>
            <person name="Van De Peer Y."/>
            <person name="Devreese B."/>
            <person name="Alves A."/>
            <person name="Esteves A.C."/>
        </authorList>
    </citation>
    <scope>NUCLEOTIDE SEQUENCE [LARGE SCALE GENOMIC DNA]</scope>
    <source>
        <strain evidence="1 2">CBS 112549</strain>
    </source>
</reference>
<protein>
    <submittedName>
        <fullName evidence="1">Uncharacterized protein</fullName>
    </submittedName>
</protein>
<accession>A0A1J9R0F0</accession>